<protein>
    <submittedName>
        <fullName evidence="3">Uncharacterized protein</fullName>
    </submittedName>
</protein>
<evidence type="ECO:0000256" key="1">
    <source>
        <dbReference type="SAM" id="MobiDB-lite"/>
    </source>
</evidence>
<feature type="transmembrane region" description="Helical" evidence="2">
    <location>
        <begin position="145"/>
        <end position="161"/>
    </location>
</feature>
<dbReference type="Proteomes" id="UP001596380">
    <property type="component" value="Unassembled WGS sequence"/>
</dbReference>
<feature type="transmembrane region" description="Helical" evidence="2">
    <location>
        <begin position="182"/>
        <end position="202"/>
    </location>
</feature>
<feature type="transmembrane region" description="Helical" evidence="2">
    <location>
        <begin position="222"/>
        <end position="251"/>
    </location>
</feature>
<feature type="region of interest" description="Disordered" evidence="1">
    <location>
        <begin position="1"/>
        <end position="57"/>
    </location>
</feature>
<evidence type="ECO:0000313" key="3">
    <source>
        <dbReference type="EMBL" id="MFC6880508.1"/>
    </source>
</evidence>
<feature type="transmembrane region" description="Helical" evidence="2">
    <location>
        <begin position="272"/>
        <end position="291"/>
    </location>
</feature>
<keyword evidence="4" id="KW-1185">Reference proteome</keyword>
<evidence type="ECO:0000256" key="2">
    <source>
        <dbReference type="SAM" id="Phobius"/>
    </source>
</evidence>
<accession>A0ABW2CIH6</accession>
<comment type="caution">
    <text evidence="3">The sequence shown here is derived from an EMBL/GenBank/DDBJ whole genome shotgun (WGS) entry which is preliminary data.</text>
</comment>
<gene>
    <name evidence="3" type="ORF">ACFQKB_12120</name>
</gene>
<feature type="transmembrane region" description="Helical" evidence="2">
    <location>
        <begin position="297"/>
        <end position="315"/>
    </location>
</feature>
<feature type="transmembrane region" description="Helical" evidence="2">
    <location>
        <begin position="61"/>
        <end position="82"/>
    </location>
</feature>
<name>A0ABW2CIH6_9ACTN</name>
<reference evidence="4" key="1">
    <citation type="journal article" date="2019" name="Int. J. Syst. Evol. Microbiol.">
        <title>The Global Catalogue of Microorganisms (GCM) 10K type strain sequencing project: providing services to taxonomists for standard genome sequencing and annotation.</title>
        <authorList>
            <consortium name="The Broad Institute Genomics Platform"/>
            <consortium name="The Broad Institute Genome Sequencing Center for Infectious Disease"/>
            <person name="Wu L."/>
            <person name="Ma J."/>
        </authorList>
    </citation>
    <scope>NUCLEOTIDE SEQUENCE [LARGE SCALE GENOMIC DNA]</scope>
    <source>
        <strain evidence="4">JCM 3369</strain>
    </source>
</reference>
<dbReference type="RefSeq" id="WP_160820895.1">
    <property type="nucleotide sequence ID" value="NZ_JBHSXE010000001.1"/>
</dbReference>
<sequence length="400" mass="43584">MTTPGPGAAPPSRPDRPDRPAVDLAKGGGPSRAHGSLRPDGRDAARRAPAAEAGPGASGPAWLVVPARVIAFVVVVPFRLVYDLVMAGARAIDAGARWIGRLLYAWLLRPPARGLAWLGRAVARLFLAIGRGVAGLLDLLVVRPVRWLAVVVVWGVLRLFGRGTGRLGSWIRRVLLAPIGRFFAAIGGAIAMGFGAVLAFVGRTLELLLVNPLSWLLRNTALVLRAVLTAIGTGLAWLLGVLIVLPAVLLWRYVLWPPLRGIAWICTRIGHGIARAAVALGAAFMWAWRAVAAVLRFLARILFVLPAVVIWRYFLAPILRGIAEGGRLAGRFLRWLWNVLVMAPARWTKANVLRPIGLGVRRTWQVSVRDPLRWTNHNLIAPVRQTARDVRLQLRRAFRG</sequence>
<dbReference type="EMBL" id="JBHSXS010000005">
    <property type="protein sequence ID" value="MFC6880508.1"/>
    <property type="molecule type" value="Genomic_DNA"/>
</dbReference>
<feature type="compositionally biased region" description="Basic and acidic residues" evidence="1">
    <location>
        <begin position="37"/>
        <end position="46"/>
    </location>
</feature>
<proteinExistence type="predicted"/>
<evidence type="ECO:0000313" key="4">
    <source>
        <dbReference type="Proteomes" id="UP001596380"/>
    </source>
</evidence>
<feature type="compositionally biased region" description="Low complexity" evidence="1">
    <location>
        <begin position="47"/>
        <end position="57"/>
    </location>
</feature>
<organism evidence="3 4">
    <name type="scientific">Actinomadura yumaensis</name>
    <dbReference type="NCBI Taxonomy" id="111807"/>
    <lineage>
        <taxon>Bacteria</taxon>
        <taxon>Bacillati</taxon>
        <taxon>Actinomycetota</taxon>
        <taxon>Actinomycetes</taxon>
        <taxon>Streptosporangiales</taxon>
        <taxon>Thermomonosporaceae</taxon>
        <taxon>Actinomadura</taxon>
    </lineage>
</organism>
<keyword evidence="2" id="KW-1133">Transmembrane helix</keyword>
<keyword evidence="2" id="KW-0472">Membrane</keyword>
<keyword evidence="2" id="KW-0812">Transmembrane</keyword>